<dbReference type="EMBL" id="VTES01000003">
    <property type="protein sequence ID" value="TYS64460.1"/>
    <property type="molecule type" value="Genomic_DNA"/>
</dbReference>
<dbReference type="InterPro" id="IPR009589">
    <property type="entry name" value="PH_YyaB-like"/>
</dbReference>
<reference evidence="3 4" key="1">
    <citation type="submission" date="2019-08" db="EMBL/GenBank/DDBJ databases">
        <title>Bacillus genomes from the desert of Cuatro Cienegas, Coahuila.</title>
        <authorList>
            <person name="Olmedo-Alvarez G."/>
        </authorList>
    </citation>
    <scope>NUCLEOTIDE SEQUENCE [LARGE SCALE GENOMIC DNA]</scope>
    <source>
        <strain evidence="3 4">CH37_1T</strain>
    </source>
</reference>
<evidence type="ECO:0000313" key="4">
    <source>
        <dbReference type="Proteomes" id="UP000323732"/>
    </source>
</evidence>
<dbReference type="Pfam" id="PF06713">
    <property type="entry name" value="bPH_4"/>
    <property type="match status" value="1"/>
</dbReference>
<sequence>MVFRSKIDAFFTSLILAAVLVIAFGSFFPLFIEGGTQLPAVLILASTFLLVTGFILWTAFSVKYIFYKDYLFIKGGPFRSRISYENIIKVSPANDIFTGYRILSSRDALEIFNKTTAFGSIKISPKEKREFIAELKKRCPGITIQD</sequence>
<evidence type="ECO:0000259" key="2">
    <source>
        <dbReference type="Pfam" id="PF06713"/>
    </source>
</evidence>
<keyword evidence="1" id="KW-0472">Membrane</keyword>
<proteinExistence type="predicted"/>
<dbReference type="AlphaFoldDB" id="A0A5D4SMH7"/>
<accession>A0A5D4SMH7</accession>
<evidence type="ECO:0000313" key="3">
    <source>
        <dbReference type="EMBL" id="TYS64460.1"/>
    </source>
</evidence>
<evidence type="ECO:0000256" key="1">
    <source>
        <dbReference type="SAM" id="Phobius"/>
    </source>
</evidence>
<keyword evidence="1" id="KW-1133">Transmembrane helix</keyword>
<gene>
    <name evidence="3" type="ORF">FZD47_12485</name>
</gene>
<feature type="transmembrane region" description="Helical" evidence="1">
    <location>
        <begin position="9"/>
        <end position="32"/>
    </location>
</feature>
<comment type="caution">
    <text evidence="3">The sequence shown here is derived from an EMBL/GenBank/DDBJ whole genome shotgun (WGS) entry which is preliminary data.</text>
</comment>
<name>A0A5D4SMH7_9BACI</name>
<dbReference type="RefSeq" id="WP_148950092.1">
    <property type="nucleotide sequence ID" value="NZ_CP160000.1"/>
</dbReference>
<dbReference type="GeneID" id="97352079"/>
<dbReference type="Proteomes" id="UP000323732">
    <property type="component" value="Unassembled WGS sequence"/>
</dbReference>
<keyword evidence="1" id="KW-0812">Transmembrane</keyword>
<organism evidence="3 4">
    <name type="scientific">Bacillus infantis</name>
    <dbReference type="NCBI Taxonomy" id="324767"/>
    <lineage>
        <taxon>Bacteria</taxon>
        <taxon>Bacillati</taxon>
        <taxon>Bacillota</taxon>
        <taxon>Bacilli</taxon>
        <taxon>Bacillales</taxon>
        <taxon>Bacillaceae</taxon>
        <taxon>Bacillus</taxon>
    </lineage>
</organism>
<feature type="transmembrane region" description="Helical" evidence="1">
    <location>
        <begin position="38"/>
        <end position="60"/>
    </location>
</feature>
<protein>
    <submittedName>
        <fullName evidence="3">PH domain-containing protein</fullName>
    </submittedName>
</protein>
<feature type="domain" description="Uncharacterized protein YyaB-like PH" evidence="2">
    <location>
        <begin position="63"/>
        <end position="139"/>
    </location>
</feature>
<dbReference type="GO" id="GO:0030153">
    <property type="term" value="P:bacteriocin immunity"/>
    <property type="evidence" value="ECO:0007669"/>
    <property type="project" value="InterPro"/>
</dbReference>